<dbReference type="AlphaFoldDB" id="A0A5C5XPE6"/>
<proteinExistence type="predicted"/>
<sequence>MAEASIPVDLLNPGQVFACLGFLEAADILLGNARGGFDWSDESDVRFRLSADTVGNPYEVVLLFLQHASVTSRSARVLGLDTSGWDIDTEQYSTDTPFPFPPPASPATLPAVLVVESSAQHESATRIEIGHWGDNRAETGRDNVKFWAGAAGYPGAALARDALDLVRDDIPASINDPFAAWAEQSSSFRLDWRRDYIPIDIGFSLNAHSGPRFKTVGYPIVEVLAAIGLTNARPEFLNKLLYRYGTLGVGSTADLFDPFFLRASLGAPELPFPQRTFRMKLGWPGKEGQSRCITTVYEEIENE</sequence>
<protein>
    <recommendedName>
        <fullName evidence="3">Type I-U CRISPR-associated protein Cas8c</fullName>
    </recommendedName>
</protein>
<comment type="caution">
    <text evidence="1">The sequence shown here is derived from an EMBL/GenBank/DDBJ whole genome shotgun (WGS) entry which is preliminary data.</text>
</comment>
<gene>
    <name evidence="1" type="ORF">CA85_34320</name>
</gene>
<dbReference type="InterPro" id="IPR026391">
    <property type="entry name" value="Cas_GSU0052"/>
</dbReference>
<evidence type="ECO:0000313" key="2">
    <source>
        <dbReference type="Proteomes" id="UP000318053"/>
    </source>
</evidence>
<dbReference type="Proteomes" id="UP000318053">
    <property type="component" value="Unassembled WGS sequence"/>
</dbReference>
<organism evidence="1 2">
    <name type="scientific">Allorhodopirellula solitaria</name>
    <dbReference type="NCBI Taxonomy" id="2527987"/>
    <lineage>
        <taxon>Bacteria</taxon>
        <taxon>Pseudomonadati</taxon>
        <taxon>Planctomycetota</taxon>
        <taxon>Planctomycetia</taxon>
        <taxon>Pirellulales</taxon>
        <taxon>Pirellulaceae</taxon>
        <taxon>Allorhodopirellula</taxon>
    </lineage>
</organism>
<accession>A0A5C5XPE6</accession>
<dbReference type="OrthoDB" id="129560at2"/>
<dbReference type="EMBL" id="SJPK01000008">
    <property type="protein sequence ID" value="TWT65087.1"/>
    <property type="molecule type" value="Genomic_DNA"/>
</dbReference>
<evidence type="ECO:0000313" key="1">
    <source>
        <dbReference type="EMBL" id="TWT65087.1"/>
    </source>
</evidence>
<dbReference type="NCBIfam" id="TIGR04106">
    <property type="entry name" value="cas8c_GSU0052"/>
    <property type="match status" value="1"/>
</dbReference>
<name>A0A5C5XPE6_9BACT</name>
<dbReference type="RefSeq" id="WP_146392338.1">
    <property type="nucleotide sequence ID" value="NZ_SJPK01000008.1"/>
</dbReference>
<reference evidence="1 2" key="1">
    <citation type="submission" date="2019-02" db="EMBL/GenBank/DDBJ databases">
        <title>Deep-cultivation of Planctomycetes and their phenomic and genomic characterization uncovers novel biology.</title>
        <authorList>
            <person name="Wiegand S."/>
            <person name="Jogler M."/>
            <person name="Boedeker C."/>
            <person name="Pinto D."/>
            <person name="Vollmers J."/>
            <person name="Rivas-Marin E."/>
            <person name="Kohn T."/>
            <person name="Peeters S.H."/>
            <person name="Heuer A."/>
            <person name="Rast P."/>
            <person name="Oberbeckmann S."/>
            <person name="Bunk B."/>
            <person name="Jeske O."/>
            <person name="Meyerdierks A."/>
            <person name="Storesund J.E."/>
            <person name="Kallscheuer N."/>
            <person name="Luecker S."/>
            <person name="Lage O.M."/>
            <person name="Pohl T."/>
            <person name="Merkel B.J."/>
            <person name="Hornburger P."/>
            <person name="Mueller R.-W."/>
            <person name="Bruemmer F."/>
            <person name="Labrenz M."/>
            <person name="Spormann A.M."/>
            <person name="Op Den Camp H."/>
            <person name="Overmann J."/>
            <person name="Amann R."/>
            <person name="Jetten M.S.M."/>
            <person name="Mascher T."/>
            <person name="Medema M.H."/>
            <person name="Devos D.P."/>
            <person name="Kaster A.-K."/>
            <person name="Ovreas L."/>
            <person name="Rohde M."/>
            <person name="Galperin M.Y."/>
            <person name="Jogler C."/>
        </authorList>
    </citation>
    <scope>NUCLEOTIDE SEQUENCE [LARGE SCALE GENOMIC DNA]</scope>
    <source>
        <strain evidence="1 2">CA85</strain>
    </source>
</reference>
<evidence type="ECO:0008006" key="3">
    <source>
        <dbReference type="Google" id="ProtNLM"/>
    </source>
</evidence>
<keyword evidence="2" id="KW-1185">Reference proteome</keyword>